<organism evidence="2 3">
    <name type="scientific">Mytilus edulis</name>
    <name type="common">Blue mussel</name>
    <dbReference type="NCBI Taxonomy" id="6550"/>
    <lineage>
        <taxon>Eukaryota</taxon>
        <taxon>Metazoa</taxon>
        <taxon>Spiralia</taxon>
        <taxon>Lophotrochozoa</taxon>
        <taxon>Mollusca</taxon>
        <taxon>Bivalvia</taxon>
        <taxon>Autobranchia</taxon>
        <taxon>Pteriomorphia</taxon>
        <taxon>Mytilida</taxon>
        <taxon>Mytiloidea</taxon>
        <taxon>Mytilidae</taxon>
        <taxon>Mytilinae</taxon>
        <taxon>Mytilus</taxon>
    </lineage>
</organism>
<evidence type="ECO:0000256" key="1">
    <source>
        <dbReference type="SAM" id="Phobius"/>
    </source>
</evidence>
<protein>
    <submittedName>
        <fullName evidence="2">SLC4A11</fullName>
    </submittedName>
</protein>
<name>A0A8S3V335_MYTED</name>
<dbReference type="OrthoDB" id="1735926at2759"/>
<evidence type="ECO:0000313" key="2">
    <source>
        <dbReference type="EMBL" id="CAG2252547.1"/>
    </source>
</evidence>
<keyword evidence="1" id="KW-1133">Transmembrane helix</keyword>
<accession>A0A8S3V335</accession>
<keyword evidence="1" id="KW-0472">Membrane</keyword>
<keyword evidence="3" id="KW-1185">Reference proteome</keyword>
<reference evidence="2" key="1">
    <citation type="submission" date="2021-03" db="EMBL/GenBank/DDBJ databases">
        <authorList>
            <person name="Bekaert M."/>
        </authorList>
    </citation>
    <scope>NUCLEOTIDE SEQUENCE</scope>
</reference>
<keyword evidence="1" id="KW-0812">Transmembrane</keyword>
<proteinExistence type="predicted"/>
<feature type="transmembrane region" description="Helical" evidence="1">
    <location>
        <begin position="300"/>
        <end position="317"/>
    </location>
</feature>
<gene>
    <name evidence="2" type="ORF">MEDL_64156</name>
</gene>
<dbReference type="EMBL" id="CAJPWZ010003122">
    <property type="protein sequence ID" value="CAG2252547.1"/>
    <property type="molecule type" value="Genomic_DNA"/>
</dbReference>
<dbReference type="AlphaFoldDB" id="A0A8S3V335"/>
<sequence length="384" mass="43083">MCNVSIQCTSISVGGGFDYDQNWICASISVGGVLTTQNYNVPVLSVGGGFDYQNWICAMLYQYICWRSISVGGGLTTTRTGYVQCIQCIQCTSISVGGGFDYDQNWIYVQSISVGGGFDYDQNWICAMEVYNVPVSVEKVLTTRTGYVQLYLLEEVLTTTRTGYVQCKYTMYQYICWRRFDYDQNWICAMASIPSIQTRHIGIARLKYPANLGISSEEVYFVIVVLTPIKERKCNCRLFQGIKEDLNRRLPHYISDYTDDFANHYNIPACNNSSSITTNTSVNVTTTIITVCERDVSLCYLILLLGTLWLGVTLYNFTKTMRIHPTITSEEFPENDASVYSTSVTTAIGFVWTRICTVSISENVLPSSNISADSFKTQSDPSSC</sequence>
<evidence type="ECO:0000313" key="3">
    <source>
        <dbReference type="Proteomes" id="UP000683360"/>
    </source>
</evidence>
<comment type="caution">
    <text evidence="2">The sequence shown here is derived from an EMBL/GenBank/DDBJ whole genome shotgun (WGS) entry which is preliminary data.</text>
</comment>
<dbReference type="Proteomes" id="UP000683360">
    <property type="component" value="Unassembled WGS sequence"/>
</dbReference>